<evidence type="ECO:0000313" key="1">
    <source>
        <dbReference type="EMBL" id="KAF7400796.1"/>
    </source>
</evidence>
<evidence type="ECO:0000313" key="2">
    <source>
        <dbReference type="Proteomes" id="UP000614350"/>
    </source>
</evidence>
<accession>A0A834K7U6</accession>
<sequence length="95" mass="11366">MTTRYEPPEHDLVLTKEDIRKRYQDTALVIFKEQQNKKEVNYLSFGPSRRTMEYSNYGNQPVIIRRPLEVSDVNDPLPLRILRMYRKPHENCTIA</sequence>
<gene>
    <name evidence="1" type="ORF">HZH66_005980</name>
</gene>
<protein>
    <submittedName>
        <fullName evidence="1">Uncharacterized protein</fullName>
    </submittedName>
</protein>
<name>A0A834K7U6_VESVU</name>
<comment type="caution">
    <text evidence="1">The sequence shown here is derived from an EMBL/GenBank/DDBJ whole genome shotgun (WGS) entry which is preliminary data.</text>
</comment>
<dbReference type="AlphaFoldDB" id="A0A834K7U6"/>
<proteinExistence type="predicted"/>
<dbReference type="Proteomes" id="UP000614350">
    <property type="component" value="Unassembled WGS sequence"/>
</dbReference>
<keyword evidence="2" id="KW-1185">Reference proteome</keyword>
<organism evidence="1 2">
    <name type="scientific">Vespula vulgaris</name>
    <name type="common">Yellow jacket</name>
    <name type="synonym">Wasp</name>
    <dbReference type="NCBI Taxonomy" id="7454"/>
    <lineage>
        <taxon>Eukaryota</taxon>
        <taxon>Metazoa</taxon>
        <taxon>Ecdysozoa</taxon>
        <taxon>Arthropoda</taxon>
        <taxon>Hexapoda</taxon>
        <taxon>Insecta</taxon>
        <taxon>Pterygota</taxon>
        <taxon>Neoptera</taxon>
        <taxon>Endopterygota</taxon>
        <taxon>Hymenoptera</taxon>
        <taxon>Apocrita</taxon>
        <taxon>Aculeata</taxon>
        <taxon>Vespoidea</taxon>
        <taxon>Vespidae</taxon>
        <taxon>Vespinae</taxon>
        <taxon>Vespula</taxon>
    </lineage>
</organism>
<dbReference type="EMBL" id="JACSEA010000005">
    <property type="protein sequence ID" value="KAF7400796.1"/>
    <property type="molecule type" value="Genomic_DNA"/>
</dbReference>
<reference evidence="1" key="1">
    <citation type="journal article" date="2020" name="G3 (Bethesda)">
        <title>High-Quality Assemblies for Three Invasive Social Wasps from the &lt;i&gt;Vespula&lt;/i&gt; Genus.</title>
        <authorList>
            <person name="Harrop T.W.R."/>
            <person name="Guhlin J."/>
            <person name="McLaughlin G.M."/>
            <person name="Permina E."/>
            <person name="Stockwell P."/>
            <person name="Gilligan J."/>
            <person name="Le Lec M.F."/>
            <person name="Gruber M.A.M."/>
            <person name="Quinn O."/>
            <person name="Lovegrove M."/>
            <person name="Duncan E.J."/>
            <person name="Remnant E.J."/>
            <person name="Van Eeckhoven J."/>
            <person name="Graham B."/>
            <person name="Knapp R.A."/>
            <person name="Langford K.W."/>
            <person name="Kronenberg Z."/>
            <person name="Press M.O."/>
            <person name="Eacker S.M."/>
            <person name="Wilson-Rankin E.E."/>
            <person name="Purcell J."/>
            <person name="Lester P.J."/>
            <person name="Dearden P.K."/>
        </authorList>
    </citation>
    <scope>NUCLEOTIDE SEQUENCE</scope>
    <source>
        <strain evidence="1">Marl-1</strain>
    </source>
</reference>